<name>A0ABR3EZG0_9AGAR</name>
<proteinExistence type="predicted"/>
<keyword evidence="2" id="KW-1185">Reference proteome</keyword>
<dbReference type="EMBL" id="JBAHYK010001363">
    <property type="protein sequence ID" value="KAL0568331.1"/>
    <property type="molecule type" value="Genomic_DNA"/>
</dbReference>
<dbReference type="Proteomes" id="UP001465976">
    <property type="component" value="Unassembled WGS sequence"/>
</dbReference>
<organism evidence="1 2">
    <name type="scientific">Marasmius crinis-equi</name>
    <dbReference type="NCBI Taxonomy" id="585013"/>
    <lineage>
        <taxon>Eukaryota</taxon>
        <taxon>Fungi</taxon>
        <taxon>Dikarya</taxon>
        <taxon>Basidiomycota</taxon>
        <taxon>Agaricomycotina</taxon>
        <taxon>Agaricomycetes</taxon>
        <taxon>Agaricomycetidae</taxon>
        <taxon>Agaricales</taxon>
        <taxon>Marasmiineae</taxon>
        <taxon>Marasmiaceae</taxon>
        <taxon>Marasmius</taxon>
    </lineage>
</organism>
<evidence type="ECO:0000313" key="1">
    <source>
        <dbReference type="EMBL" id="KAL0568331.1"/>
    </source>
</evidence>
<accession>A0ABR3EZG0</accession>
<protein>
    <submittedName>
        <fullName evidence="1">Uncharacterized protein</fullName>
    </submittedName>
</protein>
<sequence length="366" mass="41579">MLQQAVAHPGQQQALCRIHVIQELLHQLNNRLGAIKSLEISTRGEFLLSNSDIRAPPSPGSGISRSLAPPLPPYLTSPFINIVELRVHQNLEDPLDFARFICSFPLLEVLEFSVVFDAPSGHFESIPSTYSLPRTLKSLHIINDDVRTQDRAVCPFHHWIADHPFLGLRNLSFPVINVRGAMIKPSVPPYLNGIAKEVKSLYLSFHSLWLYPNQTGCDLSSLQYLERLIINDRNTEGGVPAGLEYFLSLLLSTLDTVTSPRLRNIVLNVPPNLFRDLEQWDTIDNFMASEKFEGITIELVIPRHHRTVEEEFPSVEKAFPRTAHRGRFSIVRAPFIRAWRAWLVDEGIRHLVSEEGERAWVCGRSY</sequence>
<comment type="caution">
    <text evidence="1">The sequence shown here is derived from an EMBL/GenBank/DDBJ whole genome shotgun (WGS) entry which is preliminary data.</text>
</comment>
<reference evidence="1 2" key="1">
    <citation type="submission" date="2024-02" db="EMBL/GenBank/DDBJ databases">
        <title>A draft genome for the cacao thread blight pathogen Marasmius crinis-equi.</title>
        <authorList>
            <person name="Cohen S.P."/>
            <person name="Baruah I.K."/>
            <person name="Amoako-Attah I."/>
            <person name="Bukari Y."/>
            <person name="Meinhardt L.W."/>
            <person name="Bailey B.A."/>
        </authorList>
    </citation>
    <scope>NUCLEOTIDE SEQUENCE [LARGE SCALE GENOMIC DNA]</scope>
    <source>
        <strain evidence="1 2">GH-76</strain>
    </source>
</reference>
<evidence type="ECO:0000313" key="2">
    <source>
        <dbReference type="Proteomes" id="UP001465976"/>
    </source>
</evidence>
<gene>
    <name evidence="1" type="ORF">V5O48_013653</name>
</gene>